<feature type="region of interest" description="Disordered" evidence="1">
    <location>
        <begin position="374"/>
        <end position="400"/>
    </location>
</feature>
<feature type="region of interest" description="Disordered" evidence="1">
    <location>
        <begin position="1"/>
        <end position="28"/>
    </location>
</feature>
<feature type="compositionally biased region" description="Polar residues" evidence="1">
    <location>
        <begin position="375"/>
        <end position="393"/>
    </location>
</feature>
<dbReference type="GO" id="GO:0008168">
    <property type="term" value="F:methyltransferase activity"/>
    <property type="evidence" value="ECO:0007669"/>
    <property type="project" value="TreeGrafter"/>
</dbReference>
<evidence type="ECO:0000313" key="3">
    <source>
        <dbReference type="EMBL" id="KAJ7361581.1"/>
    </source>
</evidence>
<dbReference type="Proteomes" id="UP001218218">
    <property type="component" value="Unassembled WGS sequence"/>
</dbReference>
<name>A0AAD7F021_9AGAR</name>
<dbReference type="Gene3D" id="3.40.50.150">
    <property type="entry name" value="Vaccinia Virus protein VP39"/>
    <property type="match status" value="1"/>
</dbReference>
<dbReference type="Pfam" id="PF13649">
    <property type="entry name" value="Methyltransf_25"/>
    <property type="match status" value="1"/>
</dbReference>
<accession>A0AAD7F021</accession>
<reference evidence="3" key="1">
    <citation type="submission" date="2023-03" db="EMBL/GenBank/DDBJ databases">
        <title>Massive genome expansion in bonnet fungi (Mycena s.s.) driven by repeated elements and novel gene families across ecological guilds.</title>
        <authorList>
            <consortium name="Lawrence Berkeley National Laboratory"/>
            <person name="Harder C.B."/>
            <person name="Miyauchi S."/>
            <person name="Viragh M."/>
            <person name="Kuo A."/>
            <person name="Thoen E."/>
            <person name="Andreopoulos B."/>
            <person name="Lu D."/>
            <person name="Skrede I."/>
            <person name="Drula E."/>
            <person name="Henrissat B."/>
            <person name="Morin E."/>
            <person name="Kohler A."/>
            <person name="Barry K."/>
            <person name="LaButti K."/>
            <person name="Morin E."/>
            <person name="Salamov A."/>
            <person name="Lipzen A."/>
            <person name="Mereny Z."/>
            <person name="Hegedus B."/>
            <person name="Baldrian P."/>
            <person name="Stursova M."/>
            <person name="Weitz H."/>
            <person name="Taylor A."/>
            <person name="Grigoriev I.V."/>
            <person name="Nagy L.G."/>
            <person name="Martin F."/>
            <person name="Kauserud H."/>
        </authorList>
    </citation>
    <scope>NUCLEOTIDE SEQUENCE</scope>
    <source>
        <strain evidence="3">CBHHK002</strain>
    </source>
</reference>
<evidence type="ECO:0000313" key="4">
    <source>
        <dbReference type="Proteomes" id="UP001218218"/>
    </source>
</evidence>
<protein>
    <recommendedName>
        <fullName evidence="2">Methyltransferase domain-containing protein</fullName>
    </recommendedName>
</protein>
<dbReference type="EMBL" id="JARIHO010000005">
    <property type="protein sequence ID" value="KAJ7361581.1"/>
    <property type="molecule type" value="Genomic_DNA"/>
</dbReference>
<feature type="domain" description="Methyltransferase" evidence="2">
    <location>
        <begin position="100"/>
        <end position="199"/>
    </location>
</feature>
<dbReference type="PANTHER" id="PTHR43591">
    <property type="entry name" value="METHYLTRANSFERASE"/>
    <property type="match status" value="1"/>
</dbReference>
<dbReference type="CDD" id="cd02440">
    <property type="entry name" value="AdoMet_MTases"/>
    <property type="match status" value="1"/>
</dbReference>
<feature type="compositionally biased region" description="Polar residues" evidence="1">
    <location>
        <begin position="1"/>
        <end position="24"/>
    </location>
</feature>
<dbReference type="AlphaFoldDB" id="A0AAD7F021"/>
<proteinExistence type="predicted"/>
<organism evidence="3 4">
    <name type="scientific">Mycena albidolilacea</name>
    <dbReference type="NCBI Taxonomy" id="1033008"/>
    <lineage>
        <taxon>Eukaryota</taxon>
        <taxon>Fungi</taxon>
        <taxon>Dikarya</taxon>
        <taxon>Basidiomycota</taxon>
        <taxon>Agaricomycotina</taxon>
        <taxon>Agaricomycetes</taxon>
        <taxon>Agaricomycetidae</taxon>
        <taxon>Agaricales</taxon>
        <taxon>Marasmiineae</taxon>
        <taxon>Mycenaceae</taxon>
        <taxon>Mycena</taxon>
    </lineage>
</organism>
<evidence type="ECO:0000256" key="1">
    <source>
        <dbReference type="SAM" id="MobiDB-lite"/>
    </source>
</evidence>
<dbReference type="SUPFAM" id="SSF53335">
    <property type="entry name" value="S-adenosyl-L-methionine-dependent methyltransferases"/>
    <property type="match status" value="1"/>
</dbReference>
<keyword evidence="4" id="KW-1185">Reference proteome</keyword>
<sequence length="568" mass="63960">MSSPTSTQLSRSAANNSPTALSSKRQPRKGQFEYKHGLRHHTYDFEKAPYPLAYSKPVLELESLDMRLFGHMNGGSVSFVDFTDENWKGDGGVATPEHSLDLGCGTGAWVIDAAKEWPTCDFVGFDLVDIQIPLKTLPPEYASIAERITWVHGNFLTNKLPFEDDEFDHVHVHAIAQGVPENKWGMLFEEINRVLRPGGVVEMMEDDVIFPLLPKWFTAPLRARQRRATSVHYPNGTHRGLYPFSDTQSDTTPHDHALLESLYKSVFESRFINLSPTAILPNYFTTYFRHVTLGPVISFFMPPIPPLQPLPPQIITSYVVDPNSDTLDSRTSTVFASPPAHDVRPTSLSFSSATSASTGSTTVSSMFMGTRRKSSSVSTYDSPDTAISTSNGINDPPKTPAPSKSFVLDMGMDGEEPAVAPDRIPLRNQLSQLNERSLAMHLYRSYQLVLACQEVMWEELKDRIRNRKDELKPFGWDDDEELEELQSRKKFELLVDRYRTDMQTRTALWCSLTGIGWMFPPREPLSKAELIEEERVRAAITEARTYADSDDESPSPCRSLRVLVGYKL</sequence>
<dbReference type="InterPro" id="IPR029063">
    <property type="entry name" value="SAM-dependent_MTases_sf"/>
</dbReference>
<comment type="caution">
    <text evidence="3">The sequence shown here is derived from an EMBL/GenBank/DDBJ whole genome shotgun (WGS) entry which is preliminary data.</text>
</comment>
<gene>
    <name evidence="3" type="ORF">DFH08DRAFT_844607</name>
</gene>
<evidence type="ECO:0000259" key="2">
    <source>
        <dbReference type="Pfam" id="PF13649"/>
    </source>
</evidence>
<dbReference type="PANTHER" id="PTHR43591:SF24">
    <property type="entry name" value="2-METHOXY-6-POLYPRENYL-1,4-BENZOQUINOL METHYLASE, MITOCHONDRIAL"/>
    <property type="match status" value="1"/>
</dbReference>
<dbReference type="InterPro" id="IPR041698">
    <property type="entry name" value="Methyltransf_25"/>
</dbReference>